<reference evidence="1" key="1">
    <citation type="submission" date="2019-04" db="EMBL/GenBank/DDBJ databases">
        <authorList>
            <person name="Brambilla D."/>
        </authorList>
    </citation>
    <scope>NUCLEOTIDE SEQUENCE</scope>
    <source>
        <strain evidence="1">BAL1</strain>
    </source>
</reference>
<dbReference type="Gene3D" id="3.40.190.10">
    <property type="entry name" value="Periplasmic binding protein-like II"/>
    <property type="match status" value="2"/>
</dbReference>
<evidence type="ECO:0000313" key="1">
    <source>
        <dbReference type="EMBL" id="VHO05782.1"/>
    </source>
</evidence>
<name>A0A486XVP6_9GAMM</name>
<gene>
    <name evidence="1" type="ORF">BAL341_2868</name>
</gene>
<organism evidence="1">
    <name type="scientific">Rheinheimera sp. BAL341</name>
    <dbReference type="NCBI Taxonomy" id="1708203"/>
    <lineage>
        <taxon>Bacteria</taxon>
        <taxon>Pseudomonadati</taxon>
        <taxon>Pseudomonadota</taxon>
        <taxon>Gammaproteobacteria</taxon>
        <taxon>Chromatiales</taxon>
        <taxon>Chromatiaceae</taxon>
        <taxon>Rheinheimera</taxon>
    </lineage>
</organism>
<dbReference type="AlphaFoldDB" id="A0A486XVP6"/>
<dbReference type="SUPFAM" id="SSF53850">
    <property type="entry name" value="Periplasmic binding protein-like II"/>
    <property type="match status" value="1"/>
</dbReference>
<dbReference type="EMBL" id="CAAJGR010000006">
    <property type="protein sequence ID" value="VHO05782.1"/>
    <property type="molecule type" value="Genomic_DNA"/>
</dbReference>
<sequence length="155" mass="17566">MRFSKPILRDSDVFISMKKNAVSDLTPDGLKGKTLLGVQGYRYVGLEKALANGNLLRVDTLQEEHVLDMLRLGRGDFAIISLSTLNYRFLQGEDKSLFYIADEPHESINRSLMFSSTDLALQQELLELVASMQNDPQWLALLAKYNLDHDFLPAF</sequence>
<proteinExistence type="predicted"/>
<protein>
    <submittedName>
        <fullName evidence="1">ABC-type amino acid transport/signal transduction systems, periplasmic component/domain</fullName>
    </submittedName>
</protein>
<accession>A0A486XVP6</accession>